<comment type="caution">
    <text evidence="2">The sequence shown here is derived from an EMBL/GenBank/DDBJ whole genome shotgun (WGS) entry which is preliminary data.</text>
</comment>
<accession>A0AAD4MP31</accession>
<evidence type="ECO:0000313" key="3">
    <source>
        <dbReference type="Proteomes" id="UP001201812"/>
    </source>
</evidence>
<reference evidence="2" key="1">
    <citation type="submission" date="2022-01" db="EMBL/GenBank/DDBJ databases">
        <title>Genome Sequence Resource for Two Populations of Ditylenchus destructor, the Migratory Endoparasitic Phytonematode.</title>
        <authorList>
            <person name="Zhang H."/>
            <person name="Lin R."/>
            <person name="Xie B."/>
        </authorList>
    </citation>
    <scope>NUCLEOTIDE SEQUENCE</scope>
    <source>
        <strain evidence="2">BazhouSP</strain>
    </source>
</reference>
<keyword evidence="3" id="KW-1185">Reference proteome</keyword>
<evidence type="ECO:0000259" key="1">
    <source>
        <dbReference type="PROSITE" id="PS50181"/>
    </source>
</evidence>
<dbReference type="AlphaFoldDB" id="A0AAD4MP31"/>
<sequence>MSSLPNEIFSDITNFLPNDDITDLMLMSRTFNTLVTPRLQKIHEWISQLNLKRFEPIGSAAKKRMKDMFENEEEFRNHLSSATIGCDIGMLDEILDGLKERMSLERFDNLTFLCILSALVSVPKFREEYNISKSTGLICVHMASYEYNRNFETCEDMLRIWKFYNPNSCDDY</sequence>
<evidence type="ECO:0000313" key="2">
    <source>
        <dbReference type="EMBL" id="KAI1697119.1"/>
    </source>
</evidence>
<protein>
    <recommendedName>
        <fullName evidence="1">F-box domain-containing protein</fullName>
    </recommendedName>
</protein>
<feature type="domain" description="F-box" evidence="1">
    <location>
        <begin position="1"/>
        <end position="48"/>
    </location>
</feature>
<dbReference type="EMBL" id="JAKKPZ010000286">
    <property type="protein sequence ID" value="KAI1697119.1"/>
    <property type="molecule type" value="Genomic_DNA"/>
</dbReference>
<dbReference type="Proteomes" id="UP001201812">
    <property type="component" value="Unassembled WGS sequence"/>
</dbReference>
<dbReference type="InterPro" id="IPR001810">
    <property type="entry name" value="F-box_dom"/>
</dbReference>
<proteinExistence type="predicted"/>
<name>A0AAD4MP31_9BILA</name>
<gene>
    <name evidence="2" type="ORF">DdX_18682</name>
</gene>
<organism evidence="2 3">
    <name type="scientific">Ditylenchus destructor</name>
    <dbReference type="NCBI Taxonomy" id="166010"/>
    <lineage>
        <taxon>Eukaryota</taxon>
        <taxon>Metazoa</taxon>
        <taxon>Ecdysozoa</taxon>
        <taxon>Nematoda</taxon>
        <taxon>Chromadorea</taxon>
        <taxon>Rhabditida</taxon>
        <taxon>Tylenchina</taxon>
        <taxon>Tylenchomorpha</taxon>
        <taxon>Sphaerularioidea</taxon>
        <taxon>Anguinidae</taxon>
        <taxon>Anguininae</taxon>
        <taxon>Ditylenchus</taxon>
    </lineage>
</organism>
<dbReference type="PROSITE" id="PS50181">
    <property type="entry name" value="FBOX"/>
    <property type="match status" value="1"/>
</dbReference>